<name>A0AAD7R0E3_9TELE</name>
<evidence type="ECO:0000256" key="4">
    <source>
        <dbReference type="ARBA" id="ARBA00022840"/>
    </source>
</evidence>
<dbReference type="InterPro" id="IPR015947">
    <property type="entry name" value="PUA-like_sf"/>
</dbReference>
<proteinExistence type="predicted"/>
<protein>
    <recommendedName>
        <fullName evidence="6">ATP-sulfurylase PUA-like domain-containing protein</fullName>
    </recommendedName>
</protein>
<dbReference type="AlphaFoldDB" id="A0AAD7R0E3"/>
<gene>
    <name evidence="7" type="ORF">AAFF_G00183410</name>
</gene>
<evidence type="ECO:0000256" key="1">
    <source>
        <dbReference type="ARBA" id="ARBA00004678"/>
    </source>
</evidence>
<feature type="domain" description="ATP-sulfurylase PUA-like" evidence="6">
    <location>
        <begin position="3"/>
        <end position="89"/>
    </location>
</feature>
<evidence type="ECO:0000313" key="7">
    <source>
        <dbReference type="EMBL" id="KAJ8349190.1"/>
    </source>
</evidence>
<evidence type="ECO:0000256" key="2">
    <source>
        <dbReference type="ARBA" id="ARBA00022679"/>
    </source>
</evidence>
<dbReference type="Pfam" id="PF14306">
    <property type="entry name" value="PUA_2"/>
    <property type="match status" value="1"/>
</dbReference>
<dbReference type="GO" id="GO:0005524">
    <property type="term" value="F:ATP binding"/>
    <property type="evidence" value="ECO:0007669"/>
    <property type="project" value="UniProtKB-KW"/>
</dbReference>
<evidence type="ECO:0000256" key="5">
    <source>
        <dbReference type="SAM" id="MobiDB-lite"/>
    </source>
</evidence>
<dbReference type="InterPro" id="IPR025980">
    <property type="entry name" value="ATP-Sase_PUA-like_dom"/>
</dbReference>
<sequence>MEEVNELFVSENKLNRAIADAKTLPTLSITKLDLQWVQVLAEGWATPSKGFMRERSTCKSSTLGTLLDGGTINLSVPIVLPVSTEKKRAWIAALPLPWSSRVAGWRFSATLSSTSTARRSAVPGNGGHPVRSTLTSRRHLRCPATQPRPQRPRPADAGHQRRLLERGYPAAPSRCPPWGLDQDDDVPLDWRMKQHAVLEEGVLDPDATIVPFSPAP</sequence>
<comment type="caution">
    <text evidence="7">The sequence shown here is derived from an EMBL/GenBank/DDBJ whole genome shotgun (WGS) entry which is preliminary data.</text>
</comment>
<dbReference type="GO" id="GO:0050428">
    <property type="term" value="P:3'-phosphoadenosine 5'-phosphosulfate biosynthetic process"/>
    <property type="evidence" value="ECO:0007669"/>
    <property type="project" value="TreeGrafter"/>
</dbReference>
<dbReference type="GO" id="GO:0000103">
    <property type="term" value="P:sulfate assimilation"/>
    <property type="evidence" value="ECO:0007669"/>
    <property type="project" value="TreeGrafter"/>
</dbReference>
<dbReference type="Gene3D" id="3.10.400.10">
    <property type="entry name" value="Sulfate adenylyltransferase"/>
    <property type="match status" value="1"/>
</dbReference>
<evidence type="ECO:0000256" key="3">
    <source>
        <dbReference type="ARBA" id="ARBA00022741"/>
    </source>
</evidence>
<feature type="region of interest" description="Disordered" evidence="5">
    <location>
        <begin position="116"/>
        <end position="161"/>
    </location>
</feature>
<dbReference type="EMBL" id="JAINUG010002432">
    <property type="protein sequence ID" value="KAJ8349190.1"/>
    <property type="molecule type" value="Genomic_DNA"/>
</dbReference>
<dbReference type="Proteomes" id="UP001221898">
    <property type="component" value="Unassembled WGS sequence"/>
</dbReference>
<dbReference type="SUPFAM" id="SSF88697">
    <property type="entry name" value="PUA domain-like"/>
    <property type="match status" value="1"/>
</dbReference>
<keyword evidence="8" id="KW-1185">Reference proteome</keyword>
<reference evidence="7" key="1">
    <citation type="journal article" date="2023" name="Science">
        <title>Genome structures resolve the early diversification of teleost fishes.</title>
        <authorList>
            <person name="Parey E."/>
            <person name="Louis A."/>
            <person name="Montfort J."/>
            <person name="Bouchez O."/>
            <person name="Roques C."/>
            <person name="Iampietro C."/>
            <person name="Lluch J."/>
            <person name="Castinel A."/>
            <person name="Donnadieu C."/>
            <person name="Desvignes T."/>
            <person name="Floi Bucao C."/>
            <person name="Jouanno E."/>
            <person name="Wen M."/>
            <person name="Mejri S."/>
            <person name="Dirks R."/>
            <person name="Jansen H."/>
            <person name="Henkel C."/>
            <person name="Chen W.J."/>
            <person name="Zahm M."/>
            <person name="Cabau C."/>
            <person name="Klopp C."/>
            <person name="Thompson A.W."/>
            <person name="Robinson-Rechavi M."/>
            <person name="Braasch I."/>
            <person name="Lecointre G."/>
            <person name="Bobe J."/>
            <person name="Postlethwait J.H."/>
            <person name="Berthelot C."/>
            <person name="Roest Crollius H."/>
            <person name="Guiguen Y."/>
        </authorList>
    </citation>
    <scope>NUCLEOTIDE SEQUENCE</scope>
    <source>
        <strain evidence="7">NC1722</strain>
    </source>
</reference>
<comment type="pathway">
    <text evidence="1">Sulfur metabolism.</text>
</comment>
<keyword evidence="3" id="KW-0547">Nucleotide-binding</keyword>
<organism evidence="7 8">
    <name type="scientific">Aldrovandia affinis</name>
    <dbReference type="NCBI Taxonomy" id="143900"/>
    <lineage>
        <taxon>Eukaryota</taxon>
        <taxon>Metazoa</taxon>
        <taxon>Chordata</taxon>
        <taxon>Craniata</taxon>
        <taxon>Vertebrata</taxon>
        <taxon>Euteleostomi</taxon>
        <taxon>Actinopterygii</taxon>
        <taxon>Neopterygii</taxon>
        <taxon>Teleostei</taxon>
        <taxon>Notacanthiformes</taxon>
        <taxon>Halosauridae</taxon>
        <taxon>Aldrovandia</taxon>
    </lineage>
</organism>
<dbReference type="PANTHER" id="PTHR11055">
    <property type="entry name" value="BIFUNCTIONAL 3'-PHOSPHOADENOSINE 5'-PHOSPHOSULFATE SYNTHASE"/>
    <property type="match status" value="1"/>
</dbReference>
<dbReference type="PANTHER" id="PTHR11055:SF16">
    <property type="entry name" value="BIFUNCTIONAL 3'-PHOSPHOADENOSINE 5'-PHOSPHOSULFATE SYNTHASE 2"/>
    <property type="match status" value="1"/>
</dbReference>
<keyword evidence="2" id="KW-0808">Transferase</keyword>
<evidence type="ECO:0000259" key="6">
    <source>
        <dbReference type="Pfam" id="PF14306"/>
    </source>
</evidence>
<accession>A0AAD7R0E3</accession>
<evidence type="ECO:0000313" key="8">
    <source>
        <dbReference type="Proteomes" id="UP001221898"/>
    </source>
</evidence>
<keyword evidence="4" id="KW-0067">ATP-binding</keyword>
<dbReference type="GO" id="GO:0004020">
    <property type="term" value="F:adenylylsulfate kinase activity"/>
    <property type="evidence" value="ECO:0007669"/>
    <property type="project" value="TreeGrafter"/>
</dbReference>